<evidence type="ECO:0000313" key="1">
    <source>
        <dbReference type="EMBL" id="AEP11226.1"/>
    </source>
</evidence>
<organism evidence="1 2">
    <name type="scientific">Chloracidobacterium thermophilum (strain B)</name>
    <dbReference type="NCBI Taxonomy" id="981222"/>
    <lineage>
        <taxon>Bacteria</taxon>
        <taxon>Pseudomonadati</taxon>
        <taxon>Acidobacteriota</taxon>
        <taxon>Terriglobia</taxon>
        <taxon>Terriglobales</taxon>
        <taxon>Acidobacteriaceae</taxon>
        <taxon>Chloracidobacterium</taxon>
    </lineage>
</organism>
<dbReference type="Proteomes" id="UP000006791">
    <property type="component" value="Chromosome 1"/>
</dbReference>
<sequence>MDRLKAGNKRARLKKPEKRRNKVFSSPVFTASRCLASGLTCWRGTVFVLPVVEVDAPSIF</sequence>
<proteinExistence type="predicted"/>
<evidence type="ECO:0000313" key="2">
    <source>
        <dbReference type="Proteomes" id="UP000006791"/>
    </source>
</evidence>
<protein>
    <submittedName>
        <fullName evidence="1">Uncharacterized protein</fullName>
    </submittedName>
</protein>
<reference evidence="1 2" key="1">
    <citation type="journal article" date="2012" name="Environ. Microbiol.">
        <title>Complete genome of Candidatus Chloracidobacterium thermophilum, a chlorophyll-based photoheterotroph belonging to the phylum Acidobacteria.</title>
        <authorList>
            <person name="Garcia Costas A.M."/>
            <person name="Liu Z."/>
            <person name="Tomsho L.P."/>
            <person name="Schuster S.C."/>
            <person name="Ward D.M."/>
            <person name="Bryant D.A."/>
        </authorList>
    </citation>
    <scope>NUCLEOTIDE SEQUENCE [LARGE SCALE GENOMIC DNA]</scope>
    <source>
        <strain evidence="1 2">B</strain>
    </source>
</reference>
<gene>
    <name evidence="1" type="ordered locus">Cabther_A0465</name>
</gene>
<dbReference type="KEGG" id="ctm:Cabther_A0465"/>
<dbReference type="HOGENOM" id="CLU_2932880_0_0_0"/>
<dbReference type="AlphaFoldDB" id="G2LI10"/>
<accession>G2LI10</accession>
<dbReference type="STRING" id="981222.Cabther_A0465"/>
<dbReference type="EMBL" id="CP002514">
    <property type="protein sequence ID" value="AEP11226.1"/>
    <property type="molecule type" value="Genomic_DNA"/>
</dbReference>
<keyword evidence="2" id="KW-1185">Reference proteome</keyword>
<name>G2LI10_CHLTF</name>